<comment type="caution">
    <text evidence="1">The sequence shown here is derived from an EMBL/GenBank/DDBJ whole genome shotgun (WGS) entry which is preliminary data.</text>
</comment>
<accession>A0ABT6LP20</accession>
<dbReference type="Proteomes" id="UP001160499">
    <property type="component" value="Unassembled WGS sequence"/>
</dbReference>
<organism evidence="1 2">
    <name type="scientific">Streptomyces pseudovenezuelae</name>
    <dbReference type="NCBI Taxonomy" id="67350"/>
    <lineage>
        <taxon>Bacteria</taxon>
        <taxon>Bacillati</taxon>
        <taxon>Actinomycetota</taxon>
        <taxon>Actinomycetes</taxon>
        <taxon>Kitasatosporales</taxon>
        <taxon>Streptomycetaceae</taxon>
        <taxon>Streptomyces</taxon>
        <taxon>Streptomyces aurantiacus group</taxon>
    </lineage>
</organism>
<gene>
    <name evidence="1" type="ORF">M2283_005389</name>
</gene>
<reference evidence="1 2" key="1">
    <citation type="submission" date="2023-04" db="EMBL/GenBank/DDBJ databases">
        <title>Forest soil microbial communities from Buena Vista Peninsula, Colon Province, Panama.</title>
        <authorList>
            <person name="Bouskill N."/>
        </authorList>
    </citation>
    <scope>NUCLEOTIDE SEQUENCE [LARGE SCALE GENOMIC DNA]</scope>
    <source>
        <strain evidence="1 2">GGS1</strain>
    </source>
</reference>
<sequence>MRRASTHGAQRVNPGTAVQSHVTNLVGVNSFSFSLAANGDAYTSGGANDGLWRIIGLTAR</sequence>
<evidence type="ECO:0000313" key="1">
    <source>
        <dbReference type="EMBL" id="MDH6218057.1"/>
    </source>
</evidence>
<evidence type="ECO:0000313" key="2">
    <source>
        <dbReference type="Proteomes" id="UP001160499"/>
    </source>
</evidence>
<protein>
    <submittedName>
        <fullName evidence="1">Uncharacterized protein</fullName>
    </submittedName>
</protein>
<name>A0ABT6LP20_9ACTN</name>
<keyword evidence="2" id="KW-1185">Reference proteome</keyword>
<dbReference type="EMBL" id="JARXVH010000008">
    <property type="protein sequence ID" value="MDH6218057.1"/>
    <property type="molecule type" value="Genomic_DNA"/>
</dbReference>
<proteinExistence type="predicted"/>